<gene>
    <name evidence="1" type="ORF">CLUG_03968</name>
</gene>
<dbReference type="KEGG" id="clu:CLUG_03968"/>
<sequence>MNPFSSILENNSQLDVCMALAAIGRTRAALLIAAAAAENSSDPGERNIYLAALARVSGMRAPLDEAASNRAVFGCARPVIDMPPPELKTALSEFEAAGLFVHPLSYSAAMAGEQTQAKELAYLGFPPHLLLRAVSSGGPITALASAFSTIATDWHAKHTKSEKAGPPDNQMQDTSTGALFQSRRTSAEAAAHFLLRSPCCLTSALRAIEAIDRAQAHSKLWGASEYERSSLAMLGALSACETTSLEDLETVITSLAESKREIYTCPTLRQVMFFSSCGHVYRLLARNRAQAAQIDFRSQDSTSVPARHISANALLYNREDVLECARKYILAAATSPLDDPELPHRYEQVIWSLLLAGGLQLSALWPFLVMRARAEVELFSAPMSVPPSSPHPPWPCYVQGAEILSRVFDLCLLSRGDQKALSPTFIEARDSVYVADNFYPTVSHFVNREGYAVFPALRPKILSRKKLAHESKAIVHLWTSVYYENHGPVPEETQWS</sequence>
<dbReference type="AlphaFoldDB" id="C4Y734"/>
<evidence type="ECO:0000313" key="1">
    <source>
        <dbReference type="EMBL" id="EEQ39840.1"/>
    </source>
</evidence>
<dbReference type="HOGENOM" id="CLU_549811_0_0_1"/>
<dbReference type="Proteomes" id="UP000007703">
    <property type="component" value="Unassembled WGS sequence"/>
</dbReference>
<evidence type="ECO:0000313" key="2">
    <source>
        <dbReference type="Proteomes" id="UP000007703"/>
    </source>
</evidence>
<dbReference type="InParanoid" id="C4Y734"/>
<proteinExistence type="predicted"/>
<dbReference type="EMBL" id="CH408079">
    <property type="protein sequence ID" value="EEQ39840.1"/>
    <property type="molecule type" value="Genomic_DNA"/>
</dbReference>
<organism evidence="1 2">
    <name type="scientific">Clavispora lusitaniae (strain ATCC 42720)</name>
    <name type="common">Yeast</name>
    <name type="synonym">Candida lusitaniae</name>
    <dbReference type="NCBI Taxonomy" id="306902"/>
    <lineage>
        <taxon>Eukaryota</taxon>
        <taxon>Fungi</taxon>
        <taxon>Dikarya</taxon>
        <taxon>Ascomycota</taxon>
        <taxon>Saccharomycotina</taxon>
        <taxon>Pichiomycetes</taxon>
        <taxon>Metschnikowiaceae</taxon>
        <taxon>Clavispora</taxon>
    </lineage>
</organism>
<name>C4Y734_CLAL4</name>
<accession>C4Y734</accession>
<protein>
    <submittedName>
        <fullName evidence="1">Uncharacterized protein</fullName>
    </submittedName>
</protein>
<reference evidence="1 2" key="1">
    <citation type="journal article" date="2009" name="Nature">
        <title>Evolution of pathogenicity and sexual reproduction in eight Candida genomes.</title>
        <authorList>
            <person name="Butler G."/>
            <person name="Rasmussen M.D."/>
            <person name="Lin M.F."/>
            <person name="Santos M.A."/>
            <person name="Sakthikumar S."/>
            <person name="Munro C.A."/>
            <person name="Rheinbay E."/>
            <person name="Grabherr M."/>
            <person name="Forche A."/>
            <person name="Reedy J.L."/>
            <person name="Agrafioti I."/>
            <person name="Arnaud M.B."/>
            <person name="Bates S."/>
            <person name="Brown A.J."/>
            <person name="Brunke S."/>
            <person name="Costanzo M.C."/>
            <person name="Fitzpatrick D.A."/>
            <person name="de Groot P.W."/>
            <person name="Harris D."/>
            <person name="Hoyer L.L."/>
            <person name="Hube B."/>
            <person name="Klis F.M."/>
            <person name="Kodira C."/>
            <person name="Lennard N."/>
            <person name="Logue M.E."/>
            <person name="Martin R."/>
            <person name="Neiman A.M."/>
            <person name="Nikolaou E."/>
            <person name="Quail M.A."/>
            <person name="Quinn J."/>
            <person name="Santos M.C."/>
            <person name="Schmitzberger F.F."/>
            <person name="Sherlock G."/>
            <person name="Shah P."/>
            <person name="Silverstein K.A."/>
            <person name="Skrzypek M.S."/>
            <person name="Soll D."/>
            <person name="Staggs R."/>
            <person name="Stansfield I."/>
            <person name="Stumpf M.P."/>
            <person name="Sudbery P.E."/>
            <person name="Srikantha T."/>
            <person name="Zeng Q."/>
            <person name="Berman J."/>
            <person name="Berriman M."/>
            <person name="Heitman J."/>
            <person name="Gow N.A."/>
            <person name="Lorenz M.C."/>
            <person name="Birren B.W."/>
            <person name="Kellis M."/>
            <person name="Cuomo C.A."/>
        </authorList>
    </citation>
    <scope>NUCLEOTIDE SEQUENCE [LARGE SCALE GENOMIC DNA]</scope>
    <source>
        <strain evidence="1 2">ATCC 42720</strain>
    </source>
</reference>
<dbReference type="VEuPathDB" id="FungiDB:CLUG_03968"/>
<dbReference type="GeneID" id="8496681"/>